<gene>
    <name evidence="1" type="ORF">GE061_003075</name>
</gene>
<keyword evidence="2" id="KW-1185">Reference proteome</keyword>
<dbReference type="EMBL" id="WIXP02000011">
    <property type="protein sequence ID" value="KAF6202675.1"/>
    <property type="molecule type" value="Genomic_DNA"/>
</dbReference>
<organism evidence="1 2">
    <name type="scientific">Apolygus lucorum</name>
    <name type="common">Small green plant bug</name>
    <name type="synonym">Lygocoris lucorum</name>
    <dbReference type="NCBI Taxonomy" id="248454"/>
    <lineage>
        <taxon>Eukaryota</taxon>
        <taxon>Metazoa</taxon>
        <taxon>Ecdysozoa</taxon>
        <taxon>Arthropoda</taxon>
        <taxon>Hexapoda</taxon>
        <taxon>Insecta</taxon>
        <taxon>Pterygota</taxon>
        <taxon>Neoptera</taxon>
        <taxon>Paraneoptera</taxon>
        <taxon>Hemiptera</taxon>
        <taxon>Heteroptera</taxon>
        <taxon>Panheteroptera</taxon>
        <taxon>Cimicomorpha</taxon>
        <taxon>Miridae</taxon>
        <taxon>Mirini</taxon>
        <taxon>Apolygus</taxon>
    </lineage>
</organism>
<reference evidence="1" key="1">
    <citation type="journal article" date="2021" name="Mol. Ecol. Resour.">
        <title>Apolygus lucorum genome provides insights into omnivorousness and mesophyll feeding.</title>
        <authorList>
            <person name="Liu Y."/>
            <person name="Liu H."/>
            <person name="Wang H."/>
            <person name="Huang T."/>
            <person name="Liu B."/>
            <person name="Yang B."/>
            <person name="Yin L."/>
            <person name="Li B."/>
            <person name="Zhang Y."/>
            <person name="Zhang S."/>
            <person name="Jiang F."/>
            <person name="Zhang X."/>
            <person name="Ren Y."/>
            <person name="Wang B."/>
            <person name="Wang S."/>
            <person name="Lu Y."/>
            <person name="Wu K."/>
            <person name="Fan W."/>
            <person name="Wang G."/>
        </authorList>
    </citation>
    <scope>NUCLEOTIDE SEQUENCE</scope>
    <source>
        <strain evidence="1">12Hb</strain>
    </source>
</reference>
<dbReference type="AlphaFoldDB" id="A0A8S9X510"/>
<dbReference type="Proteomes" id="UP000466442">
    <property type="component" value="Unassembled WGS sequence"/>
</dbReference>
<accession>A0A8S9X510</accession>
<comment type="caution">
    <text evidence="1">The sequence shown here is derived from an EMBL/GenBank/DDBJ whole genome shotgun (WGS) entry which is preliminary data.</text>
</comment>
<name>A0A8S9X510_APOLU</name>
<evidence type="ECO:0000313" key="1">
    <source>
        <dbReference type="EMBL" id="KAF6202675.1"/>
    </source>
</evidence>
<evidence type="ECO:0000313" key="2">
    <source>
        <dbReference type="Proteomes" id="UP000466442"/>
    </source>
</evidence>
<proteinExistence type="predicted"/>
<protein>
    <submittedName>
        <fullName evidence="1">Uncharacterized protein</fullName>
    </submittedName>
</protein>
<sequence length="104" mass="12256">MWRLNRESRARLIDFTADASEFAIPTRVDLQFDGQTLRWPGWAGPVISWYSIRGRQTRALLEQLKKLWTTYSENKDIKAYLTGVSNWKGKERNDEDDILTHKRA</sequence>